<protein>
    <submittedName>
        <fullName evidence="3">Zn finger protein</fullName>
    </submittedName>
</protein>
<dbReference type="AlphaFoldDB" id="A0A2W7NTG9"/>
<dbReference type="SUPFAM" id="SSF48452">
    <property type="entry name" value="TPR-like"/>
    <property type="match status" value="1"/>
</dbReference>
<feature type="domain" description="SWIM-type" evidence="2">
    <location>
        <begin position="57"/>
        <end position="95"/>
    </location>
</feature>
<keyword evidence="1" id="KW-0862">Zinc</keyword>
<dbReference type="Pfam" id="PF21810">
    <property type="entry name" value="DUF6880"/>
    <property type="match status" value="1"/>
</dbReference>
<dbReference type="InterPro" id="IPR011990">
    <property type="entry name" value="TPR-like_helical_dom_sf"/>
</dbReference>
<dbReference type="InterPro" id="IPR049245">
    <property type="entry name" value="DUF6880"/>
</dbReference>
<gene>
    <name evidence="3" type="ORF">C7416_108127</name>
</gene>
<reference evidence="3" key="1">
    <citation type="submission" date="2018-06" db="EMBL/GenBank/DDBJ databases">
        <title>Genomic Encyclopedia of Type Strains, Phase IV (KMG-V): Genome sequencing to study the core and pangenomes of soil and plant-associated prokaryotes.</title>
        <authorList>
            <person name="Whitman W."/>
        </authorList>
    </citation>
    <scope>NUCLEOTIDE SEQUENCE [LARGE SCALE GENOMIC DNA]</scope>
    <source>
        <strain evidence="3">MLR2-44</strain>
    </source>
</reference>
<proteinExistence type="predicted"/>
<comment type="caution">
    <text evidence="3">The sequence shown here is derived from an EMBL/GenBank/DDBJ whole genome shotgun (WGS) entry which is preliminary data.</text>
</comment>
<evidence type="ECO:0000259" key="2">
    <source>
        <dbReference type="PROSITE" id="PS50966"/>
    </source>
</evidence>
<dbReference type="Pfam" id="PF04434">
    <property type="entry name" value="SWIM"/>
    <property type="match status" value="1"/>
</dbReference>
<sequence>MSTPSHLAEILTLAEVQSHTDSGTFKRGKAYFHDGAVSRLDEQDGAVRATVSGTHRYSVELAVSVNGRLAHDCNCPVGDQGIFCKHAVAVALAWLENSGAEVFHPEEPTREKKPRNKRKTYGEVIRDYVATLDKDALQERLLEAVEHDRSLRDKLLIAARSAQASDLPSMRAAVRQATRITRPLDWREADDYGSNLMSLANTLRQRLAGPHAAQVVELTELAIAGAENSLNQIDDSGGGVMPGIMALADVHHDACLQTRPDPVQLAERLFHLQMKGERDTYFDVLPAYAEPMGESGLNRYRELVSEAWEALPPLPPGKEGYQPIDADRMRIEHAMQSVAELDGDIDALVGILSKDLSSPYRFLQIAEACVKHGRPDEGLAWAERGLGESGRHVDLRLLDFCIDAYLRRGDFDQAATLAWRRFEMHPTADRFAVLTKVATAIGRHEEIRERALEHLWALVKKEESPGKSKRRDWEKPTRTELVKLFLSEDKDDAAWDVFIGGPVATQLWPRMAECRARTHPHDAIALYHQLLPVAADSGTRSARYDEAFEIVCAIGSLREKLGERAQFARELEEIRDTYRAKRNFIKLLDKLS</sequence>
<dbReference type="PROSITE" id="PS50966">
    <property type="entry name" value="ZF_SWIM"/>
    <property type="match status" value="1"/>
</dbReference>
<dbReference type="InterPro" id="IPR007527">
    <property type="entry name" value="Znf_SWIM"/>
</dbReference>
<keyword evidence="1" id="KW-0479">Metal-binding</keyword>
<evidence type="ECO:0000313" key="4">
    <source>
        <dbReference type="Proteomes" id="UP000249638"/>
    </source>
</evidence>
<dbReference type="Proteomes" id="UP000249638">
    <property type="component" value="Unassembled WGS sequence"/>
</dbReference>
<dbReference type="EMBL" id="QKZN01000008">
    <property type="protein sequence ID" value="PZX25387.1"/>
    <property type="molecule type" value="Genomic_DNA"/>
</dbReference>
<keyword evidence="1" id="KW-0863">Zinc-finger</keyword>
<evidence type="ECO:0000313" key="3">
    <source>
        <dbReference type="EMBL" id="PZX25387.1"/>
    </source>
</evidence>
<keyword evidence="4" id="KW-1185">Reference proteome</keyword>
<dbReference type="GO" id="GO:0008270">
    <property type="term" value="F:zinc ion binding"/>
    <property type="evidence" value="ECO:0007669"/>
    <property type="project" value="UniProtKB-KW"/>
</dbReference>
<organism evidence="3 4">
    <name type="scientific">Cupriavidus phytorum</name>
    <dbReference type="NCBI Taxonomy" id="3024399"/>
    <lineage>
        <taxon>Bacteria</taxon>
        <taxon>Pseudomonadati</taxon>
        <taxon>Pseudomonadota</taxon>
        <taxon>Betaproteobacteria</taxon>
        <taxon>Burkholderiales</taxon>
        <taxon>Burkholderiaceae</taxon>
        <taxon>Cupriavidus</taxon>
    </lineage>
</organism>
<evidence type="ECO:0000256" key="1">
    <source>
        <dbReference type="PROSITE-ProRule" id="PRU00325"/>
    </source>
</evidence>
<accession>A0A2W7NTG9</accession>
<name>A0A2W7NTG9_9BURK</name>